<gene>
    <name evidence="7" type="ORF">ECRASSUSDP1_LOCUS16503</name>
</gene>
<dbReference type="AlphaFoldDB" id="A0AAD2D071"/>
<dbReference type="EMBL" id="CAMPGE010016598">
    <property type="protein sequence ID" value="CAI2375143.1"/>
    <property type="molecule type" value="Genomic_DNA"/>
</dbReference>
<evidence type="ECO:0000256" key="4">
    <source>
        <dbReference type="SAM" id="Phobius"/>
    </source>
</evidence>
<keyword evidence="4" id="KW-0812">Transmembrane</keyword>
<keyword evidence="8" id="KW-1185">Reference proteome</keyword>
<dbReference type="PANTHER" id="PTHR45672">
    <property type="entry name" value="PROTEIN DISULFIDE-ISOMERASE C17H9.14C-RELATED"/>
    <property type="match status" value="1"/>
</dbReference>
<dbReference type="Pfam" id="PF00085">
    <property type="entry name" value="Thioredoxin"/>
    <property type="match status" value="1"/>
</dbReference>
<reference evidence="7" key="1">
    <citation type="submission" date="2023-07" db="EMBL/GenBank/DDBJ databases">
        <authorList>
            <consortium name="AG Swart"/>
            <person name="Singh M."/>
            <person name="Singh A."/>
            <person name="Seah K."/>
            <person name="Emmerich C."/>
        </authorList>
    </citation>
    <scope>NUCLEOTIDE SEQUENCE</scope>
    <source>
        <strain evidence="7">DP1</strain>
    </source>
</reference>
<protein>
    <recommendedName>
        <fullName evidence="6">Thioredoxin domain-containing protein</fullName>
    </recommendedName>
</protein>
<proteinExistence type="inferred from homology"/>
<feature type="coiled-coil region" evidence="2">
    <location>
        <begin position="183"/>
        <end position="217"/>
    </location>
</feature>
<dbReference type="Gene3D" id="3.40.30.10">
    <property type="entry name" value="Glutaredoxin"/>
    <property type="match status" value="1"/>
</dbReference>
<dbReference type="InterPro" id="IPR036249">
    <property type="entry name" value="Thioredoxin-like_sf"/>
</dbReference>
<feature type="region of interest" description="Disordered" evidence="3">
    <location>
        <begin position="251"/>
        <end position="297"/>
    </location>
</feature>
<dbReference type="GO" id="GO:0006457">
    <property type="term" value="P:protein folding"/>
    <property type="evidence" value="ECO:0007669"/>
    <property type="project" value="TreeGrafter"/>
</dbReference>
<comment type="caution">
    <text evidence="7">The sequence shown here is derived from an EMBL/GenBank/DDBJ whole genome shotgun (WGS) entry which is preliminary data.</text>
</comment>
<feature type="signal peptide" evidence="5">
    <location>
        <begin position="1"/>
        <end position="21"/>
    </location>
</feature>
<evidence type="ECO:0000256" key="2">
    <source>
        <dbReference type="SAM" id="Coils"/>
    </source>
</evidence>
<evidence type="ECO:0000256" key="3">
    <source>
        <dbReference type="SAM" id="MobiDB-lite"/>
    </source>
</evidence>
<keyword evidence="4" id="KW-0472">Membrane</keyword>
<dbReference type="CDD" id="cd02961">
    <property type="entry name" value="PDI_a_family"/>
    <property type="match status" value="1"/>
</dbReference>
<dbReference type="InterPro" id="IPR017937">
    <property type="entry name" value="Thioredoxin_CS"/>
</dbReference>
<keyword evidence="5" id="KW-0732">Signal</keyword>
<dbReference type="InterPro" id="IPR051063">
    <property type="entry name" value="PDI"/>
</dbReference>
<feature type="chain" id="PRO_5042009476" description="Thioredoxin domain-containing protein" evidence="5">
    <location>
        <begin position="22"/>
        <end position="297"/>
    </location>
</feature>
<name>A0AAD2D071_EUPCR</name>
<dbReference type="PROSITE" id="PS00194">
    <property type="entry name" value="THIOREDOXIN_1"/>
    <property type="match status" value="1"/>
</dbReference>
<dbReference type="Proteomes" id="UP001295684">
    <property type="component" value="Unassembled WGS sequence"/>
</dbReference>
<evidence type="ECO:0000256" key="5">
    <source>
        <dbReference type="SAM" id="SignalP"/>
    </source>
</evidence>
<comment type="similarity">
    <text evidence="1">Belongs to the protein disulfide isomerase family.</text>
</comment>
<feature type="domain" description="Thioredoxin" evidence="6">
    <location>
        <begin position="19"/>
        <end position="139"/>
    </location>
</feature>
<dbReference type="GO" id="GO:0005783">
    <property type="term" value="C:endoplasmic reticulum"/>
    <property type="evidence" value="ECO:0007669"/>
    <property type="project" value="TreeGrafter"/>
</dbReference>
<evidence type="ECO:0000256" key="1">
    <source>
        <dbReference type="ARBA" id="ARBA00006347"/>
    </source>
</evidence>
<dbReference type="SUPFAM" id="SSF52833">
    <property type="entry name" value="Thioredoxin-like"/>
    <property type="match status" value="1"/>
</dbReference>
<keyword evidence="2" id="KW-0175">Coiled coil</keyword>
<dbReference type="PROSITE" id="PS51352">
    <property type="entry name" value="THIOREDOXIN_2"/>
    <property type="match status" value="1"/>
</dbReference>
<evidence type="ECO:0000313" key="8">
    <source>
        <dbReference type="Proteomes" id="UP001295684"/>
    </source>
</evidence>
<dbReference type="GO" id="GO:0003756">
    <property type="term" value="F:protein disulfide isomerase activity"/>
    <property type="evidence" value="ECO:0007669"/>
    <property type="project" value="TreeGrafter"/>
</dbReference>
<organism evidence="7 8">
    <name type="scientific">Euplotes crassus</name>
    <dbReference type="NCBI Taxonomy" id="5936"/>
    <lineage>
        <taxon>Eukaryota</taxon>
        <taxon>Sar</taxon>
        <taxon>Alveolata</taxon>
        <taxon>Ciliophora</taxon>
        <taxon>Intramacronucleata</taxon>
        <taxon>Spirotrichea</taxon>
        <taxon>Hypotrichia</taxon>
        <taxon>Euplotida</taxon>
        <taxon>Euplotidae</taxon>
        <taxon>Moneuplotes</taxon>
    </lineage>
</organism>
<feature type="transmembrane region" description="Helical" evidence="4">
    <location>
        <begin position="225"/>
        <end position="246"/>
    </location>
</feature>
<dbReference type="InterPro" id="IPR013766">
    <property type="entry name" value="Thioredoxin_domain"/>
</dbReference>
<evidence type="ECO:0000313" key="7">
    <source>
        <dbReference type="EMBL" id="CAI2375143.1"/>
    </source>
</evidence>
<accession>A0AAD2D071</accession>
<keyword evidence="4" id="KW-1133">Transmembrane helix</keyword>
<sequence>MDTYRPKVIIMLLIGLTGVLAGWWSDMKALNIDENNSWKTIESKTLSTHYVVEFFSENCGWCQKWKPDWDKMVDKFNSDTDIMISSINANKSPKLADKFGIHAFPTIVYFVPGKSMYKYKYEGQRTFENVKKWIEECRKREDGQSQIGSSKEDQKKFQEKLANFEETLENGKNIGKNDVLLLVKGLKQVVDDQQKYIERLTENLKKVKELAKDSRKNKSSNETNYFSHILTVLVITVCIVGVILFISSGKGDDTPEARRKIKKKVDDDDLPPSLDSTNGYDEEDLDGEARTRLRHQW</sequence>
<evidence type="ECO:0000259" key="6">
    <source>
        <dbReference type="PROSITE" id="PS51352"/>
    </source>
</evidence>